<dbReference type="CDD" id="cd05561">
    <property type="entry name" value="Peptidases_S8_4"/>
    <property type="match status" value="1"/>
</dbReference>
<dbReference type="InterPro" id="IPR000209">
    <property type="entry name" value="Peptidase_S8/S53_dom"/>
</dbReference>
<dbReference type="GO" id="GO:0004252">
    <property type="term" value="F:serine-type endopeptidase activity"/>
    <property type="evidence" value="ECO:0007669"/>
    <property type="project" value="UniProtKB-UniRule"/>
</dbReference>
<sequence>MPIQRPISVLIPLLSVALAMGVTAPARAQLRGPPRGLPDVHVPRGGGMPAMPRVPVTLPAAATQHVDDPRHGHETPAVARQSQIDILLREEPRRVTVDPHGEPVLRGEFLALGLSGEQLHAVQAQGFTADSQASADATLGLDMVVLHDTRGRSEIEALQALQQVAPKVTFAYQHLYLSAGGDNLRQGDASATGPSGATPRRVGLIDGGVNAADPALARARIEQHGCMTATVSRHGTAVAARLVDGDPDTLYAADLWCADKVGGATSSLVEALAWMARERVPVINISLVGPDNPVLARAVQAMIARGHVLVSAVGNDGPAAPPLFPAAYPGVIGVSGVDEHDRVLPESGSGDQVAFCASGVVGRGSDALRGTSFAAPIVARRVAQLLDAPRQGAAAQIVQRLATMARDLGPPGRDTRYGYGLLSP</sequence>
<evidence type="ECO:0000256" key="6">
    <source>
        <dbReference type="SAM" id="SignalP"/>
    </source>
</evidence>
<comment type="similarity">
    <text evidence="1 5">Belongs to the peptidase S8 family.</text>
</comment>
<protein>
    <submittedName>
        <fullName evidence="8">Peptidase S8</fullName>
    </submittedName>
</protein>
<dbReference type="SUPFAM" id="SSF52743">
    <property type="entry name" value="Subtilisin-like"/>
    <property type="match status" value="1"/>
</dbReference>
<keyword evidence="4 5" id="KW-0720">Serine protease</keyword>
<feature type="active site" description="Charge relay system" evidence="5">
    <location>
        <position position="206"/>
    </location>
</feature>
<dbReference type="Pfam" id="PF00082">
    <property type="entry name" value="Peptidase_S8"/>
    <property type="match status" value="1"/>
</dbReference>
<keyword evidence="9" id="KW-1185">Reference proteome</keyword>
<dbReference type="Gene3D" id="3.40.50.200">
    <property type="entry name" value="Peptidase S8/S53 domain"/>
    <property type="match status" value="1"/>
</dbReference>
<name>A0A502CFC7_9GAMM</name>
<dbReference type="RefSeq" id="WP_140648776.1">
    <property type="nucleotide sequence ID" value="NZ_RCZO01000001.1"/>
</dbReference>
<comment type="caution">
    <text evidence="8">The sequence shown here is derived from an EMBL/GenBank/DDBJ whole genome shotgun (WGS) entry which is preliminary data.</text>
</comment>
<gene>
    <name evidence="8" type="ORF">EAH88_02970</name>
</gene>
<evidence type="ECO:0000256" key="2">
    <source>
        <dbReference type="ARBA" id="ARBA00022670"/>
    </source>
</evidence>
<evidence type="ECO:0000256" key="1">
    <source>
        <dbReference type="ARBA" id="ARBA00011073"/>
    </source>
</evidence>
<feature type="signal peptide" evidence="6">
    <location>
        <begin position="1"/>
        <end position="28"/>
    </location>
</feature>
<evidence type="ECO:0000259" key="7">
    <source>
        <dbReference type="Pfam" id="PF00082"/>
    </source>
</evidence>
<evidence type="ECO:0000313" key="8">
    <source>
        <dbReference type="EMBL" id="TPG11493.1"/>
    </source>
</evidence>
<reference evidence="8 9" key="1">
    <citation type="journal article" date="2019" name="Environ. Microbiol.">
        <title>Species interactions and distinct microbial communities in high Arctic permafrost affected cryosols are associated with the CH4 and CO2 gas fluxes.</title>
        <authorList>
            <person name="Altshuler I."/>
            <person name="Hamel J."/>
            <person name="Turney S."/>
            <person name="Magnuson E."/>
            <person name="Levesque R."/>
            <person name="Greer C."/>
            <person name="Whyte L.G."/>
        </authorList>
    </citation>
    <scope>NUCLEOTIDE SEQUENCE [LARGE SCALE GENOMIC DNA]</scope>
    <source>
        <strain evidence="8 9">S13Y</strain>
    </source>
</reference>
<dbReference type="GO" id="GO:0006508">
    <property type="term" value="P:proteolysis"/>
    <property type="evidence" value="ECO:0007669"/>
    <property type="project" value="UniProtKB-KW"/>
</dbReference>
<dbReference type="PROSITE" id="PS51892">
    <property type="entry name" value="SUBTILASE"/>
    <property type="match status" value="1"/>
</dbReference>
<dbReference type="Proteomes" id="UP000319486">
    <property type="component" value="Unassembled WGS sequence"/>
</dbReference>
<organism evidence="8 9">
    <name type="scientific">Rhodanobacter glycinis</name>
    <dbReference type="NCBI Taxonomy" id="582702"/>
    <lineage>
        <taxon>Bacteria</taxon>
        <taxon>Pseudomonadati</taxon>
        <taxon>Pseudomonadota</taxon>
        <taxon>Gammaproteobacteria</taxon>
        <taxon>Lysobacterales</taxon>
        <taxon>Rhodanobacteraceae</taxon>
        <taxon>Rhodanobacter</taxon>
    </lineage>
</organism>
<dbReference type="InterPro" id="IPR050131">
    <property type="entry name" value="Peptidase_S8_subtilisin-like"/>
</dbReference>
<evidence type="ECO:0000256" key="3">
    <source>
        <dbReference type="ARBA" id="ARBA00022801"/>
    </source>
</evidence>
<feature type="domain" description="Peptidase S8/S53" evidence="7">
    <location>
        <begin position="229"/>
        <end position="420"/>
    </location>
</feature>
<evidence type="ECO:0000313" key="9">
    <source>
        <dbReference type="Proteomes" id="UP000319486"/>
    </source>
</evidence>
<proteinExistence type="inferred from homology"/>
<evidence type="ECO:0000256" key="5">
    <source>
        <dbReference type="PROSITE-ProRule" id="PRU01240"/>
    </source>
</evidence>
<keyword evidence="6" id="KW-0732">Signal</keyword>
<evidence type="ECO:0000256" key="4">
    <source>
        <dbReference type="ARBA" id="ARBA00022825"/>
    </source>
</evidence>
<dbReference type="AlphaFoldDB" id="A0A502CFC7"/>
<dbReference type="PANTHER" id="PTHR43806:SF11">
    <property type="entry name" value="CEREVISIN-RELATED"/>
    <property type="match status" value="1"/>
</dbReference>
<dbReference type="InterPro" id="IPR036852">
    <property type="entry name" value="Peptidase_S8/S53_dom_sf"/>
</dbReference>
<feature type="active site" description="Charge relay system" evidence="5">
    <location>
        <position position="234"/>
    </location>
</feature>
<dbReference type="PANTHER" id="PTHR43806">
    <property type="entry name" value="PEPTIDASE S8"/>
    <property type="match status" value="1"/>
</dbReference>
<keyword evidence="2 5" id="KW-0645">Protease</keyword>
<dbReference type="EMBL" id="RCZO01000001">
    <property type="protein sequence ID" value="TPG11493.1"/>
    <property type="molecule type" value="Genomic_DNA"/>
</dbReference>
<feature type="chain" id="PRO_5021505073" evidence="6">
    <location>
        <begin position="29"/>
        <end position="424"/>
    </location>
</feature>
<keyword evidence="3 5" id="KW-0378">Hydrolase</keyword>
<accession>A0A502CFC7</accession>
<feature type="active site" description="Charge relay system" evidence="5">
    <location>
        <position position="372"/>
    </location>
</feature>